<evidence type="ECO:0000313" key="1">
    <source>
        <dbReference type="EMBL" id="CAB4777931.1"/>
    </source>
</evidence>
<organism evidence="1">
    <name type="scientific">freshwater metagenome</name>
    <dbReference type="NCBI Taxonomy" id="449393"/>
    <lineage>
        <taxon>unclassified sequences</taxon>
        <taxon>metagenomes</taxon>
        <taxon>ecological metagenomes</taxon>
    </lineage>
</organism>
<dbReference type="AlphaFoldDB" id="A0A6J6VZ72"/>
<accession>A0A6J6VZ72</accession>
<name>A0A6J6VZ72_9ZZZZ</name>
<proteinExistence type="predicted"/>
<sequence length="193" mass="21478">MSSPIPTHRRTIIIESFDTEDSYLINATLTDERPWVDGDELVRDVHGMTLDVEVNRRSFVVTNANAKMHRTPHMECVAIEPAFRNLIGLSVTRGFNKAVQERLGRQRGCTHLEFLARAIGPVVIQAMASSSSRQGGAAGISRTVKEDSDSWLTNTCHLWATDSIGATKIREGWRPGLDGYPARTLVEMRSTRS</sequence>
<dbReference type="Pfam" id="PF11136">
    <property type="entry name" value="DUF2889"/>
    <property type="match status" value="1"/>
</dbReference>
<protein>
    <submittedName>
        <fullName evidence="1">Unannotated protein</fullName>
    </submittedName>
</protein>
<dbReference type="InterPro" id="IPR021312">
    <property type="entry name" value="DUF2889"/>
</dbReference>
<reference evidence="1" key="1">
    <citation type="submission" date="2020-05" db="EMBL/GenBank/DDBJ databases">
        <authorList>
            <person name="Chiriac C."/>
            <person name="Salcher M."/>
            <person name="Ghai R."/>
            <person name="Kavagutti S V."/>
        </authorList>
    </citation>
    <scope>NUCLEOTIDE SEQUENCE</scope>
</reference>
<dbReference type="EMBL" id="CAFAAB010000022">
    <property type="protein sequence ID" value="CAB4777931.1"/>
    <property type="molecule type" value="Genomic_DNA"/>
</dbReference>
<gene>
    <name evidence="1" type="ORF">UFOPK2958_00321</name>
</gene>